<dbReference type="CDD" id="cd10031">
    <property type="entry name" value="UDG-F5_TTUDGB_like"/>
    <property type="match status" value="1"/>
</dbReference>
<evidence type="ECO:0000256" key="6">
    <source>
        <dbReference type="ARBA" id="ARBA00023014"/>
    </source>
</evidence>
<dbReference type="AlphaFoldDB" id="A0A7C4Z865"/>
<dbReference type="PANTHER" id="PTHR33693">
    <property type="entry name" value="TYPE-5 URACIL-DNA GLYCOSYLASE"/>
    <property type="match status" value="1"/>
</dbReference>
<comment type="similarity">
    <text evidence="8">Belongs to the uracil-DNA glycosylase (UDG) superfamily. Type 5 (UDGb) family.</text>
</comment>
<dbReference type="InterPro" id="IPR036895">
    <property type="entry name" value="Uracil-DNA_glycosylase-like_sf"/>
</dbReference>
<dbReference type="Pfam" id="PF03167">
    <property type="entry name" value="UDG"/>
    <property type="match status" value="1"/>
</dbReference>
<sequence>MSRFKALYLELSACRRCPRLVAWREEVGRKKRRAYQNETYWARPVPGFGDPRARLLIFGLAPGAHGSNRTGRMFTGDASGDFLYPALWRAGLASQPLAKDRDDGLELYGVYVTAAVRCAPPGNRPTREEFAACSLWTERELAMLPQLRVYLALGRLAHDALLEHHGLIKARFPFAHGAEHTLPNGRVLLDSYHVSRQNTQTGRLTETMFDAVVERAKALAGLG</sequence>
<feature type="domain" description="Uracil-DNA glycosylase-like" evidence="10">
    <location>
        <begin position="46"/>
        <end position="213"/>
    </location>
</feature>
<keyword evidence="5" id="KW-0408">Iron</keyword>
<accession>A0A7C4Z865</accession>
<comment type="caution">
    <text evidence="11">The sequence shown here is derived from an EMBL/GenBank/DDBJ whole genome shotgun (WGS) entry which is preliminary data.</text>
</comment>
<dbReference type="Gene3D" id="3.40.470.10">
    <property type="entry name" value="Uracil-DNA glycosylase-like domain"/>
    <property type="match status" value="1"/>
</dbReference>
<evidence type="ECO:0000256" key="8">
    <source>
        <dbReference type="ARBA" id="ARBA00023779"/>
    </source>
</evidence>
<evidence type="ECO:0000313" key="11">
    <source>
        <dbReference type="EMBL" id="HGY09016.1"/>
    </source>
</evidence>
<dbReference type="PANTHER" id="PTHR33693:SF3">
    <property type="entry name" value="TYPE-5 URACIL-DNA GLYCOSYLASE"/>
    <property type="match status" value="1"/>
</dbReference>
<dbReference type="GO" id="GO:0004844">
    <property type="term" value="F:uracil DNA N-glycosylase activity"/>
    <property type="evidence" value="ECO:0007669"/>
    <property type="project" value="InterPro"/>
</dbReference>
<evidence type="ECO:0000259" key="10">
    <source>
        <dbReference type="SMART" id="SM00986"/>
    </source>
</evidence>
<dbReference type="SMART" id="SM00986">
    <property type="entry name" value="UDG"/>
    <property type="match status" value="1"/>
</dbReference>
<evidence type="ECO:0000256" key="2">
    <source>
        <dbReference type="ARBA" id="ARBA00022723"/>
    </source>
</evidence>
<dbReference type="GO" id="GO:0051539">
    <property type="term" value="F:4 iron, 4 sulfur cluster binding"/>
    <property type="evidence" value="ECO:0007669"/>
    <property type="project" value="UniProtKB-KW"/>
</dbReference>
<dbReference type="Proteomes" id="UP000885759">
    <property type="component" value="Unassembled WGS sequence"/>
</dbReference>
<dbReference type="EMBL" id="DRPZ01000079">
    <property type="protein sequence ID" value="HGY09016.1"/>
    <property type="molecule type" value="Genomic_DNA"/>
</dbReference>
<dbReference type="InterPro" id="IPR051536">
    <property type="entry name" value="UDG_Type-4/5"/>
</dbReference>
<evidence type="ECO:0000256" key="7">
    <source>
        <dbReference type="ARBA" id="ARBA00023204"/>
    </source>
</evidence>
<proteinExistence type="inferred from homology"/>
<dbReference type="GO" id="GO:0033958">
    <property type="term" value="F:DNA-deoxyinosine glycosylase activity"/>
    <property type="evidence" value="ECO:0007669"/>
    <property type="project" value="InterPro"/>
</dbReference>
<keyword evidence="6" id="KW-0411">Iron-sulfur</keyword>
<dbReference type="GO" id="GO:0006284">
    <property type="term" value="P:base-excision repair"/>
    <property type="evidence" value="ECO:0007669"/>
    <property type="project" value="InterPro"/>
</dbReference>
<organism evidence="11">
    <name type="scientific">Oceanithermus profundus</name>
    <dbReference type="NCBI Taxonomy" id="187137"/>
    <lineage>
        <taxon>Bacteria</taxon>
        <taxon>Thermotogati</taxon>
        <taxon>Deinococcota</taxon>
        <taxon>Deinococci</taxon>
        <taxon>Thermales</taxon>
        <taxon>Thermaceae</taxon>
        <taxon>Oceanithermus</taxon>
    </lineage>
</organism>
<dbReference type="GO" id="GO:0046872">
    <property type="term" value="F:metal ion binding"/>
    <property type="evidence" value="ECO:0007669"/>
    <property type="project" value="UniProtKB-KW"/>
</dbReference>
<name>A0A7C4Z865_9DEIN</name>
<protein>
    <recommendedName>
        <fullName evidence="9">Type-5 uracil-DNA glycosylase</fullName>
    </recommendedName>
</protein>
<keyword evidence="1" id="KW-0004">4Fe-4S</keyword>
<dbReference type="InterPro" id="IPR044147">
    <property type="entry name" value="UdgB-like"/>
</dbReference>
<dbReference type="SUPFAM" id="SSF52141">
    <property type="entry name" value="Uracil-DNA glycosylase-like"/>
    <property type="match status" value="1"/>
</dbReference>
<gene>
    <name evidence="11" type="ORF">ENK37_03025</name>
</gene>
<evidence type="ECO:0000256" key="4">
    <source>
        <dbReference type="ARBA" id="ARBA00022801"/>
    </source>
</evidence>
<evidence type="ECO:0000256" key="9">
    <source>
        <dbReference type="ARBA" id="ARBA00023887"/>
    </source>
</evidence>
<keyword evidence="3" id="KW-0227">DNA damage</keyword>
<keyword evidence="4" id="KW-0378">Hydrolase</keyword>
<keyword evidence="2" id="KW-0479">Metal-binding</keyword>
<evidence type="ECO:0000256" key="3">
    <source>
        <dbReference type="ARBA" id="ARBA00022763"/>
    </source>
</evidence>
<dbReference type="InterPro" id="IPR005122">
    <property type="entry name" value="Uracil-DNA_glycosylase-like"/>
</dbReference>
<evidence type="ECO:0000256" key="5">
    <source>
        <dbReference type="ARBA" id="ARBA00023004"/>
    </source>
</evidence>
<keyword evidence="7" id="KW-0234">DNA repair</keyword>
<reference evidence="11" key="1">
    <citation type="journal article" date="2020" name="mSystems">
        <title>Genome- and Community-Level Interaction Insights into Carbon Utilization and Element Cycling Functions of Hydrothermarchaeota in Hydrothermal Sediment.</title>
        <authorList>
            <person name="Zhou Z."/>
            <person name="Liu Y."/>
            <person name="Xu W."/>
            <person name="Pan J."/>
            <person name="Luo Z.H."/>
            <person name="Li M."/>
        </authorList>
    </citation>
    <scope>NUCLEOTIDE SEQUENCE [LARGE SCALE GENOMIC DNA]</scope>
    <source>
        <strain evidence="11">HyVt-570</strain>
    </source>
</reference>
<evidence type="ECO:0000256" key="1">
    <source>
        <dbReference type="ARBA" id="ARBA00022485"/>
    </source>
</evidence>
<dbReference type="SMART" id="SM00987">
    <property type="entry name" value="UreE_C"/>
    <property type="match status" value="1"/>
</dbReference>